<dbReference type="HAMAP" id="MF_01665">
    <property type="entry name" value="HemeA_synth_type2"/>
    <property type="match status" value="1"/>
</dbReference>
<evidence type="ECO:0000313" key="14">
    <source>
        <dbReference type="Proteomes" id="UP000436801"/>
    </source>
</evidence>
<dbReference type="AlphaFoldDB" id="A0A6N8LY59"/>
<comment type="subunit">
    <text evidence="12">Interacts with CtaB.</text>
</comment>
<comment type="similarity">
    <text evidence="12">Belongs to the COX15/CtaA family. Type 2 subfamily.</text>
</comment>
<comment type="cofactor">
    <cofactor evidence="1 12">
        <name>heme b</name>
        <dbReference type="ChEBI" id="CHEBI:60344"/>
    </cofactor>
</comment>
<keyword evidence="6 12" id="KW-0560">Oxidoreductase</keyword>
<feature type="transmembrane region" description="Helical" evidence="12">
    <location>
        <begin position="248"/>
        <end position="266"/>
    </location>
</feature>
<evidence type="ECO:0000256" key="9">
    <source>
        <dbReference type="ARBA" id="ARBA00023136"/>
    </source>
</evidence>
<comment type="caution">
    <text evidence="13">The sequence shown here is derived from an EMBL/GenBank/DDBJ whole genome shotgun (WGS) entry which is preliminary data.</text>
</comment>
<comment type="catalytic activity">
    <reaction evidence="11">
        <text>Fe(II)-heme o + 2 A + H2O = Fe(II)-heme a + 2 AH2</text>
        <dbReference type="Rhea" id="RHEA:63388"/>
        <dbReference type="ChEBI" id="CHEBI:13193"/>
        <dbReference type="ChEBI" id="CHEBI:15377"/>
        <dbReference type="ChEBI" id="CHEBI:17499"/>
        <dbReference type="ChEBI" id="CHEBI:60530"/>
        <dbReference type="ChEBI" id="CHEBI:61715"/>
        <dbReference type="EC" id="1.17.99.9"/>
    </reaction>
    <physiologicalReaction direction="left-to-right" evidence="11">
        <dbReference type="Rhea" id="RHEA:63389"/>
    </physiologicalReaction>
</comment>
<feature type="transmembrane region" description="Helical" evidence="12">
    <location>
        <begin position="146"/>
        <end position="168"/>
    </location>
</feature>
<dbReference type="InterPro" id="IPR003780">
    <property type="entry name" value="COX15/CtaA_fam"/>
</dbReference>
<comment type="subcellular location">
    <subcellularLocation>
        <location evidence="12">Cell membrane</location>
        <topology evidence="12">Multi-pass membrane protein</topology>
    </subcellularLocation>
    <subcellularLocation>
        <location evidence="2">Membrane</location>
        <topology evidence="2">Multi-pass membrane protein</topology>
    </subcellularLocation>
</comment>
<dbReference type="OrthoDB" id="9793156at2"/>
<evidence type="ECO:0000256" key="3">
    <source>
        <dbReference type="ARBA" id="ARBA00022692"/>
    </source>
</evidence>
<evidence type="ECO:0000256" key="11">
    <source>
        <dbReference type="ARBA" id="ARBA00048044"/>
    </source>
</evidence>
<comment type="pathway">
    <text evidence="10 12">Porphyrin-containing compound metabolism; heme A biosynthesis; heme A from heme O: step 1/1.</text>
</comment>
<evidence type="ECO:0000256" key="2">
    <source>
        <dbReference type="ARBA" id="ARBA00004141"/>
    </source>
</evidence>
<protein>
    <recommendedName>
        <fullName evidence="12">Heme A synthase</fullName>
        <shortName evidence="12">HAS</shortName>
        <ecNumber evidence="12">1.17.99.9</ecNumber>
    </recommendedName>
    <alternativeName>
        <fullName evidence="12">Cytochrome aa3-controlling protein</fullName>
    </alternativeName>
</protein>
<feature type="transmembrane region" description="Helical" evidence="12">
    <location>
        <begin position="189"/>
        <end position="215"/>
    </location>
</feature>
<evidence type="ECO:0000256" key="7">
    <source>
        <dbReference type="ARBA" id="ARBA00023004"/>
    </source>
</evidence>
<accession>A0A6N8LY59</accession>
<proteinExistence type="inferred from homology"/>
<dbReference type="GO" id="GO:0016653">
    <property type="term" value="F:oxidoreductase activity, acting on NAD(P)H, heme protein as acceptor"/>
    <property type="evidence" value="ECO:0007669"/>
    <property type="project" value="TreeGrafter"/>
</dbReference>
<feature type="transmembrane region" description="Helical" evidence="12">
    <location>
        <begin position="86"/>
        <end position="104"/>
    </location>
</feature>
<sequence length="345" mass="36937">MAYWLFGVAALIVAMVVVGGITRLTNSGLSITEWKPITGIVPPLNEAQWQAEFANYKRIPEYTTFNQHMTLAGFKAIFFWEYLHRVLGRVIGMAFALPLLWFWVRGRIPAGYKPRLVALLALGGLQGAIGWWMVASGLVERTDVSHIRLTVHLVTALVILAGIIWTAMDLMALRRSPLAAPARLTRGSGIVLALLFVQIVYGALTAGLDAGYAFASWPLMGDAWFPQGVPMASPALANAVDNPVVVQFIHRWFAFVAAAGLAWIAVRTARGGALRTGAVVLALVGVQIALGIATLLSGVQIDVAVAHQLNAALLLIATVAAAHRLGTPPAPLSVSRYPSGNPRKA</sequence>
<evidence type="ECO:0000313" key="13">
    <source>
        <dbReference type="EMBL" id="MWC45196.1"/>
    </source>
</evidence>
<keyword evidence="12" id="KW-1003">Cell membrane</keyword>
<dbReference type="GO" id="GO:0005886">
    <property type="term" value="C:plasma membrane"/>
    <property type="evidence" value="ECO:0007669"/>
    <property type="project" value="UniProtKB-SubCell"/>
</dbReference>
<keyword evidence="3 12" id="KW-0812">Transmembrane</keyword>
<feature type="binding site" description="axial binding residue" evidence="12">
    <location>
        <position position="307"/>
    </location>
    <ligand>
        <name>heme</name>
        <dbReference type="ChEBI" id="CHEBI:30413"/>
    </ligand>
    <ligandPart>
        <name>Fe</name>
        <dbReference type="ChEBI" id="CHEBI:18248"/>
    </ligandPart>
</feature>
<keyword evidence="8 12" id="KW-0350">Heme biosynthesis</keyword>
<dbReference type="GO" id="GO:0120547">
    <property type="term" value="F:heme A synthase activity"/>
    <property type="evidence" value="ECO:0007669"/>
    <property type="project" value="UniProtKB-EC"/>
</dbReference>
<dbReference type="InterPro" id="IPR023754">
    <property type="entry name" value="HemeA_Synthase_type2"/>
</dbReference>
<comment type="caution">
    <text evidence="12">Lacks conserved residue(s) required for the propagation of feature annotation.</text>
</comment>
<evidence type="ECO:0000256" key="4">
    <source>
        <dbReference type="ARBA" id="ARBA00022723"/>
    </source>
</evidence>
<keyword evidence="5 12" id="KW-1133">Transmembrane helix</keyword>
<feature type="transmembrane region" description="Helical" evidence="12">
    <location>
        <begin position="116"/>
        <end position="134"/>
    </location>
</feature>
<keyword evidence="4 12" id="KW-0479">Metal-binding</keyword>
<dbReference type="GO" id="GO:0006784">
    <property type="term" value="P:heme A biosynthetic process"/>
    <property type="evidence" value="ECO:0007669"/>
    <property type="project" value="UniProtKB-UniRule"/>
</dbReference>
<feature type="transmembrane region" description="Helical" evidence="12">
    <location>
        <begin position="278"/>
        <end position="299"/>
    </location>
</feature>
<dbReference type="UniPathway" id="UPA00269">
    <property type="reaction ID" value="UER00713"/>
</dbReference>
<keyword evidence="7 12" id="KW-0408">Iron</keyword>
<evidence type="ECO:0000256" key="12">
    <source>
        <dbReference type="HAMAP-Rule" id="MF_01665"/>
    </source>
</evidence>
<dbReference type="PANTHER" id="PTHR23289">
    <property type="entry name" value="CYTOCHROME C OXIDASE ASSEMBLY PROTEIN COX15"/>
    <property type="match status" value="1"/>
</dbReference>
<dbReference type="EMBL" id="WSUT01000005">
    <property type="protein sequence ID" value="MWC45196.1"/>
    <property type="molecule type" value="Genomic_DNA"/>
</dbReference>
<dbReference type="GO" id="GO:0046872">
    <property type="term" value="F:metal ion binding"/>
    <property type="evidence" value="ECO:0007669"/>
    <property type="project" value="UniProtKB-KW"/>
</dbReference>
<dbReference type="EC" id="1.17.99.9" evidence="12"/>
<comment type="function">
    <text evidence="12">Catalyzes the conversion of heme O to heme A by two successive hydroxylations of the methyl group at C8. The first hydroxylation forms heme I, the second hydroxylation results in an unstable dihydroxymethyl group, which spontaneously dehydrates, resulting in the formyl group of heme A.</text>
</comment>
<reference evidence="13 14" key="1">
    <citation type="submission" date="2019-12" db="EMBL/GenBank/DDBJ databases">
        <authorList>
            <person name="Zheng J."/>
        </authorList>
    </citation>
    <scope>NUCLEOTIDE SEQUENCE [LARGE SCALE GENOMIC DNA]</scope>
    <source>
        <strain evidence="13 14">DSM 27347</strain>
    </source>
</reference>
<evidence type="ECO:0000256" key="6">
    <source>
        <dbReference type="ARBA" id="ARBA00023002"/>
    </source>
</evidence>
<dbReference type="PANTHER" id="PTHR23289:SF2">
    <property type="entry name" value="CYTOCHROME C OXIDASE ASSEMBLY PROTEIN COX15 HOMOLOG"/>
    <property type="match status" value="1"/>
</dbReference>
<evidence type="ECO:0000256" key="1">
    <source>
        <dbReference type="ARBA" id="ARBA00001970"/>
    </source>
</evidence>
<keyword evidence="9 12" id="KW-0472">Membrane</keyword>
<evidence type="ECO:0000256" key="5">
    <source>
        <dbReference type="ARBA" id="ARBA00022989"/>
    </source>
</evidence>
<name>A0A6N8LY59_9SPHN</name>
<evidence type="ECO:0000256" key="8">
    <source>
        <dbReference type="ARBA" id="ARBA00023133"/>
    </source>
</evidence>
<evidence type="ECO:0000256" key="10">
    <source>
        <dbReference type="ARBA" id="ARBA00044501"/>
    </source>
</evidence>
<gene>
    <name evidence="12" type="primary">ctaA</name>
    <name evidence="13" type="ORF">GQR91_16390</name>
</gene>
<feature type="binding site" description="axial binding residue" evidence="12">
    <location>
        <position position="250"/>
    </location>
    <ligand>
        <name>heme</name>
        <dbReference type="ChEBI" id="CHEBI:30413"/>
    </ligand>
    <ligandPart>
        <name>Fe</name>
        <dbReference type="ChEBI" id="CHEBI:18248"/>
    </ligandPart>
</feature>
<dbReference type="Pfam" id="PF02628">
    <property type="entry name" value="COX15-CtaA"/>
    <property type="match status" value="1"/>
</dbReference>
<dbReference type="Proteomes" id="UP000436801">
    <property type="component" value="Unassembled WGS sequence"/>
</dbReference>
<organism evidence="13 14">
    <name type="scientific">Sphingomonas carotinifaciens</name>
    <dbReference type="NCBI Taxonomy" id="1166323"/>
    <lineage>
        <taxon>Bacteria</taxon>
        <taxon>Pseudomonadati</taxon>
        <taxon>Pseudomonadota</taxon>
        <taxon>Alphaproteobacteria</taxon>
        <taxon>Sphingomonadales</taxon>
        <taxon>Sphingomonadaceae</taxon>
        <taxon>Sphingomonas</taxon>
    </lineage>
</organism>